<dbReference type="FunFam" id="2.60.200.20:FF:000017">
    <property type="entry name" value="Nibrin"/>
    <property type="match status" value="1"/>
</dbReference>
<proteinExistence type="inferred from homology"/>
<dbReference type="GO" id="GO:0000724">
    <property type="term" value="P:double-strand break repair via homologous recombination"/>
    <property type="evidence" value="ECO:0007669"/>
    <property type="project" value="TreeGrafter"/>
</dbReference>
<evidence type="ECO:0000256" key="7">
    <source>
        <dbReference type="ARBA" id="ARBA00023306"/>
    </source>
</evidence>
<reference evidence="11 12" key="1">
    <citation type="journal article" date="2023" name="Hortic Res">
        <title>Pangenome of water caltrop reveals structural variations and asymmetric subgenome divergence after allopolyploidization.</title>
        <authorList>
            <person name="Zhang X."/>
            <person name="Chen Y."/>
            <person name="Wang L."/>
            <person name="Yuan Y."/>
            <person name="Fang M."/>
            <person name="Shi L."/>
            <person name="Lu R."/>
            <person name="Comes H.P."/>
            <person name="Ma Y."/>
            <person name="Chen Y."/>
            <person name="Huang G."/>
            <person name="Zhou Y."/>
            <person name="Zheng Z."/>
            <person name="Qiu Y."/>
        </authorList>
    </citation>
    <scope>NUCLEOTIDE SEQUENCE [LARGE SCALE GENOMIC DNA]</scope>
    <source>
        <tissue evidence="11">Roots</tissue>
    </source>
</reference>
<dbReference type="PROSITE" id="PS50006">
    <property type="entry name" value="FHA_DOMAIN"/>
    <property type="match status" value="1"/>
</dbReference>
<evidence type="ECO:0000256" key="1">
    <source>
        <dbReference type="ARBA" id="ARBA00004123"/>
    </source>
</evidence>
<dbReference type="SUPFAM" id="SSF52113">
    <property type="entry name" value="BRCT domain"/>
    <property type="match status" value="1"/>
</dbReference>
<comment type="caution">
    <text evidence="11">The sequence shown here is derived from an EMBL/GenBank/DDBJ whole genome shotgun (WGS) entry which is preliminary data.</text>
</comment>
<keyword evidence="7" id="KW-0131">Cell cycle</keyword>
<feature type="domain" description="FHA" evidence="10">
    <location>
        <begin position="25"/>
        <end position="84"/>
    </location>
</feature>
<dbReference type="AlphaFoldDB" id="A0AAN7JVQ2"/>
<organism evidence="11 12">
    <name type="scientific">Trapa incisa</name>
    <dbReference type="NCBI Taxonomy" id="236973"/>
    <lineage>
        <taxon>Eukaryota</taxon>
        <taxon>Viridiplantae</taxon>
        <taxon>Streptophyta</taxon>
        <taxon>Embryophyta</taxon>
        <taxon>Tracheophyta</taxon>
        <taxon>Spermatophyta</taxon>
        <taxon>Magnoliopsida</taxon>
        <taxon>eudicotyledons</taxon>
        <taxon>Gunneridae</taxon>
        <taxon>Pentapetalae</taxon>
        <taxon>rosids</taxon>
        <taxon>malvids</taxon>
        <taxon>Myrtales</taxon>
        <taxon>Lythraceae</taxon>
        <taxon>Trapa</taxon>
    </lineage>
</organism>
<feature type="region of interest" description="Disordered" evidence="9">
    <location>
        <begin position="491"/>
        <end position="514"/>
    </location>
</feature>
<dbReference type="GO" id="GO:0003684">
    <property type="term" value="F:damaged DNA binding"/>
    <property type="evidence" value="ECO:0007669"/>
    <property type="project" value="TreeGrafter"/>
</dbReference>
<dbReference type="Proteomes" id="UP001345219">
    <property type="component" value="Chromosome 2"/>
</dbReference>
<dbReference type="GO" id="GO:0005694">
    <property type="term" value="C:chromosome"/>
    <property type="evidence" value="ECO:0007669"/>
    <property type="project" value="UniProtKB-SubCell"/>
</dbReference>
<name>A0AAN7JVQ2_9MYRT</name>
<dbReference type="CDD" id="cd00027">
    <property type="entry name" value="BRCT"/>
    <property type="match status" value="1"/>
</dbReference>
<dbReference type="InterPro" id="IPR000253">
    <property type="entry name" value="FHA_dom"/>
</dbReference>
<evidence type="ECO:0000313" key="11">
    <source>
        <dbReference type="EMBL" id="KAK4753732.1"/>
    </source>
</evidence>
<gene>
    <name evidence="11" type="ORF">SAY87_001836</name>
</gene>
<dbReference type="GO" id="GO:0007095">
    <property type="term" value="P:mitotic G2 DNA damage checkpoint signaling"/>
    <property type="evidence" value="ECO:0007669"/>
    <property type="project" value="InterPro"/>
</dbReference>
<evidence type="ECO:0000256" key="9">
    <source>
        <dbReference type="SAM" id="MobiDB-lite"/>
    </source>
</evidence>
<comment type="subcellular location">
    <subcellularLocation>
        <location evidence="2">Chromosome</location>
    </subcellularLocation>
    <subcellularLocation>
        <location evidence="1">Nucleus</location>
    </subcellularLocation>
</comment>
<keyword evidence="5" id="KW-0234">DNA repair</keyword>
<keyword evidence="6" id="KW-0539">Nucleus</keyword>
<dbReference type="PANTHER" id="PTHR12162">
    <property type="entry name" value="NIBRIN-RELATED"/>
    <property type="match status" value="1"/>
</dbReference>
<comment type="similarity">
    <text evidence="8">Belongs to the Nibrin family.</text>
</comment>
<evidence type="ECO:0000256" key="4">
    <source>
        <dbReference type="ARBA" id="ARBA00022763"/>
    </source>
</evidence>
<dbReference type="EMBL" id="JAXIOK010000015">
    <property type="protein sequence ID" value="KAK4753732.1"/>
    <property type="molecule type" value="Genomic_DNA"/>
</dbReference>
<dbReference type="InterPro" id="IPR008984">
    <property type="entry name" value="SMAD_FHA_dom_sf"/>
</dbReference>
<evidence type="ECO:0000256" key="8">
    <source>
        <dbReference type="ARBA" id="ARBA00044757"/>
    </source>
</evidence>
<dbReference type="PANTHER" id="PTHR12162:SF0">
    <property type="entry name" value="NIBRIN"/>
    <property type="match status" value="1"/>
</dbReference>
<dbReference type="Gene3D" id="2.60.200.20">
    <property type="match status" value="1"/>
</dbReference>
<dbReference type="CDD" id="cd22667">
    <property type="entry name" value="FHA_NBN"/>
    <property type="match status" value="1"/>
</dbReference>
<evidence type="ECO:0000256" key="6">
    <source>
        <dbReference type="ARBA" id="ARBA00023242"/>
    </source>
</evidence>
<accession>A0AAN7JVQ2</accession>
<keyword evidence="4" id="KW-0227">DNA damage</keyword>
<dbReference type="Pfam" id="PF00498">
    <property type="entry name" value="FHA"/>
    <property type="match status" value="1"/>
</dbReference>
<dbReference type="SUPFAM" id="SSF49879">
    <property type="entry name" value="SMAD/FHA domain"/>
    <property type="match status" value="1"/>
</dbReference>
<dbReference type="GO" id="GO:0030870">
    <property type="term" value="C:Mre11 complex"/>
    <property type="evidence" value="ECO:0007669"/>
    <property type="project" value="InterPro"/>
</dbReference>
<evidence type="ECO:0000256" key="3">
    <source>
        <dbReference type="ARBA" id="ARBA00022454"/>
    </source>
</evidence>
<evidence type="ECO:0000259" key="10">
    <source>
        <dbReference type="PROSITE" id="PS50006"/>
    </source>
</evidence>
<dbReference type="SMART" id="SM00240">
    <property type="entry name" value="FHA"/>
    <property type="match status" value="1"/>
</dbReference>
<dbReference type="Gene3D" id="3.40.50.10190">
    <property type="entry name" value="BRCT domain"/>
    <property type="match status" value="1"/>
</dbReference>
<evidence type="ECO:0000313" key="12">
    <source>
        <dbReference type="Proteomes" id="UP001345219"/>
    </source>
</evidence>
<keyword evidence="12" id="KW-1185">Reference proteome</keyword>
<evidence type="ECO:0000256" key="5">
    <source>
        <dbReference type="ARBA" id="ARBA00023204"/>
    </source>
</evidence>
<keyword evidence="3" id="KW-0158">Chromosome</keyword>
<dbReference type="InterPro" id="IPR040227">
    <property type="entry name" value="Nibrin-rel"/>
</dbReference>
<protein>
    <recommendedName>
        <fullName evidence="10">FHA domain-containing protein</fullName>
    </recommendedName>
</protein>
<sequence length="514" mass="57180">MVWGLFPVDPLSGEDKYYIFSKGTFRVGRKDCEIIVKKDKGVSRVHAEIIVDVMTSMEAGKTGSSNARVRDLSKYGTFINKNLVSEKRVHNKESTLGDGDMVSFGTGSATYRFSFVPLVFLVLCSEPSQMNRPLQGKLSAVGASIIGHLNQNCTHVIVEQFMEVNESLLEAVAMKKPVILGSWLEFVAEKSIRNEMPCSSSYIPSLAMEGTSVKVVDPKIRERCLEGYTFLLEPLEMYKFGCKIQKLLDIASAKSLSIDEFCSTSQGFEDVDNNRLVYVISGGSEVNRVRKLALPMVDEKDLLRAILCGHIDSSMLRAPPAVISSSCSTDETIVADSDVEGEMSKPLHEAHTIMEETTENKENAFPNNSALVSENAHSVYEEKVSVENGDGSVVIRRDKTDNSDEGTTDIIYSQDIIVRNTSIQRWSSEDASAEVNFKCFRKRHTLSGNSFNNLVPFSRFPYKDSNYGNGEVEESMKEEKKRKQLEAMAEDLFNSEKGRKRGTTGSLRGFLTRA</sequence>
<dbReference type="InterPro" id="IPR036420">
    <property type="entry name" value="BRCT_dom_sf"/>
</dbReference>
<evidence type="ECO:0000256" key="2">
    <source>
        <dbReference type="ARBA" id="ARBA00004286"/>
    </source>
</evidence>